<dbReference type="EMBL" id="QWIJ01002473">
    <property type="protein sequence ID" value="RMX71870.1"/>
    <property type="molecule type" value="Genomic_DNA"/>
</dbReference>
<dbReference type="PANTHER" id="PTHR37540">
    <property type="entry name" value="TRANSCRIPTION FACTOR (ACR-2), PUTATIVE-RELATED-RELATED"/>
    <property type="match status" value="1"/>
</dbReference>
<dbReference type="Proteomes" id="UP000281245">
    <property type="component" value="Unassembled WGS sequence"/>
</dbReference>
<evidence type="ECO:0000256" key="1">
    <source>
        <dbReference type="SAM" id="MobiDB-lite"/>
    </source>
</evidence>
<reference evidence="2 3" key="1">
    <citation type="journal article" date="2018" name="BMC Genomics">
        <title>Genomic evidence for intraspecific hybridization in a clonal and extremely halotolerant yeast.</title>
        <authorList>
            <person name="Gostincar C."/>
            <person name="Stajich J.E."/>
            <person name="Zupancic J."/>
            <person name="Zalar P."/>
            <person name="Gunde-Cimerman N."/>
        </authorList>
    </citation>
    <scope>NUCLEOTIDE SEQUENCE [LARGE SCALE GENOMIC DNA]</scope>
    <source>
        <strain evidence="2 3">EXF-6656</strain>
    </source>
</reference>
<dbReference type="AlphaFoldDB" id="A0A3M6W0Y4"/>
<gene>
    <name evidence="2" type="ORF">D0869_15192</name>
</gene>
<evidence type="ECO:0000313" key="3">
    <source>
        <dbReference type="Proteomes" id="UP000281245"/>
    </source>
</evidence>
<feature type="compositionally biased region" description="Polar residues" evidence="1">
    <location>
        <begin position="44"/>
        <end position="55"/>
    </location>
</feature>
<protein>
    <submittedName>
        <fullName evidence="2">Uncharacterized protein</fullName>
    </submittedName>
</protein>
<feature type="compositionally biased region" description="Low complexity" evidence="1">
    <location>
        <begin position="79"/>
        <end position="92"/>
    </location>
</feature>
<proteinExistence type="predicted"/>
<feature type="compositionally biased region" description="Basic residues" evidence="1">
    <location>
        <begin position="125"/>
        <end position="139"/>
    </location>
</feature>
<evidence type="ECO:0000313" key="2">
    <source>
        <dbReference type="EMBL" id="RMX71870.1"/>
    </source>
</evidence>
<dbReference type="PANTHER" id="PTHR37540:SF5">
    <property type="entry name" value="TRANSCRIPTION FACTOR DOMAIN-CONTAINING PROTEIN"/>
    <property type="match status" value="1"/>
</dbReference>
<dbReference type="VEuPathDB" id="FungiDB:BTJ68_01261"/>
<organism evidence="2 3">
    <name type="scientific">Hortaea werneckii</name>
    <name type="common">Black yeast</name>
    <name type="synonym">Cladosporium werneckii</name>
    <dbReference type="NCBI Taxonomy" id="91943"/>
    <lineage>
        <taxon>Eukaryota</taxon>
        <taxon>Fungi</taxon>
        <taxon>Dikarya</taxon>
        <taxon>Ascomycota</taxon>
        <taxon>Pezizomycotina</taxon>
        <taxon>Dothideomycetes</taxon>
        <taxon>Dothideomycetidae</taxon>
        <taxon>Mycosphaerellales</taxon>
        <taxon>Teratosphaeriaceae</taxon>
        <taxon>Hortaea</taxon>
    </lineage>
</organism>
<dbReference type="OrthoDB" id="4159781at2759"/>
<feature type="region of interest" description="Disordered" evidence="1">
    <location>
        <begin position="1"/>
        <end position="176"/>
    </location>
</feature>
<comment type="caution">
    <text evidence="2">The sequence shown here is derived from an EMBL/GenBank/DDBJ whole genome shotgun (WGS) entry which is preliminary data.</text>
</comment>
<accession>A0A3M6W0Y4</accession>
<sequence length="423" mass="46823">MSFVFVNFSTPEETDHGSFKKQVRSAAAAYSHRTAPRRGLKATRYQSRVANRSGKSSSSDSSDVATSNTECSGKPSPPESSNASRSSASPKSGKAKAAKRVKTESAPGGLITTPLPRSPSPYSRSRPHHVAGHKTKANPHHMQSPKNDTGPYKANVSRKRSHSLVRRERSVSRPTGPFNFSPLPDPCYMDATHKDPFETYPVPYQPWYTWLLDFWYIHILPKARSLVKLQPQTLSSYILWSRRFELTEPALFYTSVFLATGIPVANGQMHVEKALWLRGQAVRALNEALDDPERATSNAMISAVGKIALHEFIYGDRQAAIRIHRPAQQRMIAMRGGIEKLGFPVITLQLMTWYDALMAAESGTIAYFKDVPKKLAIASYTEEEAVRVTNESSPHRKKHPGYGTMETPKLSEGAAAPSVNAET</sequence>
<feature type="region of interest" description="Disordered" evidence="1">
    <location>
        <begin position="387"/>
        <end position="423"/>
    </location>
</feature>
<name>A0A3M6W0Y4_HORWE</name>